<dbReference type="InterPro" id="IPR001054">
    <property type="entry name" value="A/G_cyclase"/>
</dbReference>
<dbReference type="InterPro" id="IPR001387">
    <property type="entry name" value="Cro/C1-type_HTH"/>
</dbReference>
<dbReference type="GO" id="GO:0035556">
    <property type="term" value="P:intracellular signal transduction"/>
    <property type="evidence" value="ECO:0007669"/>
    <property type="project" value="InterPro"/>
</dbReference>
<sequence>MDLSKLGKRIKSLREKSRLTQNQLANSLQISAQAVSKWERGENAPDITMLVPLSCILKCSVEWILVGDERASDTFEATVINTSLRDYAYRSAELSVREVALWVNSIFQLLTETVLNYGGVTVKYVGDGFLAYFSGPAHAQRAFDAAVKGCRLLQGTKLLASLHTGQIYLGAIGHPDYSRPDILGDTVNSVFMMNQWATRESSANLVLSEDTWQRIASEKVKSETQAISIIGLEKKLTLHNIFVG</sequence>
<reference evidence="5" key="1">
    <citation type="submission" date="2017-08" db="EMBL/GenBank/DDBJ databases">
        <title>A dynamic microbial community with high functional redundancy inhabits the cold, oxic subseafloor aquifer.</title>
        <authorList>
            <person name="Tully B.J."/>
            <person name="Wheat C.G."/>
            <person name="Glazer B.T."/>
            <person name="Huber J.A."/>
        </authorList>
    </citation>
    <scope>NUCLEOTIDE SEQUENCE [LARGE SCALE GENOMIC DNA]</scope>
</reference>
<comment type="caution">
    <text evidence="4">The sequence shown here is derived from an EMBL/GenBank/DDBJ whole genome shotgun (WGS) entry which is preliminary data.</text>
</comment>
<proteinExistence type="predicted"/>
<organism evidence="4 5">
    <name type="scientific">SAR324 cluster bacterium</name>
    <dbReference type="NCBI Taxonomy" id="2024889"/>
    <lineage>
        <taxon>Bacteria</taxon>
        <taxon>Deltaproteobacteria</taxon>
        <taxon>SAR324 cluster</taxon>
    </lineage>
</organism>
<dbReference type="Gene3D" id="3.30.70.1230">
    <property type="entry name" value="Nucleotide cyclase"/>
    <property type="match status" value="1"/>
</dbReference>
<feature type="domain" description="HTH cro/C1-type" evidence="3">
    <location>
        <begin position="10"/>
        <end position="64"/>
    </location>
</feature>
<dbReference type="SUPFAM" id="SSF55073">
    <property type="entry name" value="Nucleotide cyclase"/>
    <property type="match status" value="1"/>
</dbReference>
<evidence type="ECO:0000256" key="1">
    <source>
        <dbReference type="ARBA" id="ARBA00023125"/>
    </source>
</evidence>
<keyword evidence="1" id="KW-0238">DNA-binding</keyword>
<evidence type="ECO:0008006" key="6">
    <source>
        <dbReference type="Google" id="ProtNLM"/>
    </source>
</evidence>
<dbReference type="GO" id="GO:0009190">
    <property type="term" value="P:cyclic nucleotide biosynthetic process"/>
    <property type="evidence" value="ECO:0007669"/>
    <property type="project" value="InterPro"/>
</dbReference>
<dbReference type="InterPro" id="IPR029787">
    <property type="entry name" value="Nucleotide_cyclase"/>
</dbReference>
<evidence type="ECO:0000259" key="3">
    <source>
        <dbReference type="PROSITE" id="PS50943"/>
    </source>
</evidence>
<dbReference type="SUPFAM" id="SSF47413">
    <property type="entry name" value="lambda repressor-like DNA-binding domains"/>
    <property type="match status" value="1"/>
</dbReference>
<gene>
    <name evidence="4" type="ORF">COB67_09080</name>
</gene>
<dbReference type="AlphaFoldDB" id="A0A2A4T0T7"/>
<evidence type="ECO:0000259" key="2">
    <source>
        <dbReference type="PROSITE" id="PS50125"/>
    </source>
</evidence>
<dbReference type="Pfam" id="PF01381">
    <property type="entry name" value="HTH_3"/>
    <property type="match status" value="1"/>
</dbReference>
<evidence type="ECO:0000313" key="5">
    <source>
        <dbReference type="Proteomes" id="UP000218113"/>
    </source>
</evidence>
<accession>A0A2A4T0T7</accession>
<evidence type="ECO:0000313" key="4">
    <source>
        <dbReference type="EMBL" id="PCI27203.1"/>
    </source>
</evidence>
<dbReference type="GO" id="GO:0004016">
    <property type="term" value="F:adenylate cyclase activity"/>
    <property type="evidence" value="ECO:0007669"/>
    <property type="project" value="UniProtKB-ARBA"/>
</dbReference>
<dbReference type="PANTHER" id="PTHR46558">
    <property type="entry name" value="TRACRIPTIONAL REGULATORY PROTEIN-RELATED-RELATED"/>
    <property type="match status" value="1"/>
</dbReference>
<feature type="domain" description="Guanylate cyclase" evidence="2">
    <location>
        <begin position="78"/>
        <end position="194"/>
    </location>
</feature>
<dbReference type="CDD" id="cd07302">
    <property type="entry name" value="CHD"/>
    <property type="match status" value="1"/>
</dbReference>
<dbReference type="CDD" id="cd00093">
    <property type="entry name" value="HTH_XRE"/>
    <property type="match status" value="1"/>
</dbReference>
<dbReference type="InterPro" id="IPR010982">
    <property type="entry name" value="Lambda_DNA-bd_dom_sf"/>
</dbReference>
<name>A0A2A4T0T7_9DELT</name>
<dbReference type="SMART" id="SM00530">
    <property type="entry name" value="HTH_XRE"/>
    <property type="match status" value="1"/>
</dbReference>
<dbReference type="EMBL" id="NVSR01000069">
    <property type="protein sequence ID" value="PCI27203.1"/>
    <property type="molecule type" value="Genomic_DNA"/>
</dbReference>
<dbReference type="PANTHER" id="PTHR46558:SF13">
    <property type="entry name" value="HTH-TYPE TRANSCRIPTIONAL REGULATOR IMMR"/>
    <property type="match status" value="1"/>
</dbReference>
<dbReference type="Gene3D" id="1.10.260.40">
    <property type="entry name" value="lambda repressor-like DNA-binding domains"/>
    <property type="match status" value="1"/>
</dbReference>
<dbReference type="PROSITE" id="PS50943">
    <property type="entry name" value="HTH_CROC1"/>
    <property type="match status" value="1"/>
</dbReference>
<dbReference type="GO" id="GO:0003677">
    <property type="term" value="F:DNA binding"/>
    <property type="evidence" value="ECO:0007669"/>
    <property type="project" value="UniProtKB-KW"/>
</dbReference>
<dbReference type="PROSITE" id="PS50125">
    <property type="entry name" value="GUANYLATE_CYCLASE_2"/>
    <property type="match status" value="1"/>
</dbReference>
<protein>
    <recommendedName>
        <fullName evidence="6">HTH cro/C1-type domain-containing protein</fullName>
    </recommendedName>
</protein>
<dbReference type="Proteomes" id="UP000218113">
    <property type="component" value="Unassembled WGS sequence"/>
</dbReference>